<feature type="transmembrane region" description="Helical" evidence="1">
    <location>
        <begin position="76"/>
        <end position="97"/>
    </location>
</feature>
<feature type="non-terminal residue" evidence="3">
    <location>
        <position position="142"/>
    </location>
</feature>
<feature type="non-terminal residue" evidence="3">
    <location>
        <position position="1"/>
    </location>
</feature>
<dbReference type="PANTHER" id="PTHR23017">
    <property type="entry name" value="SERPENTINE RECEPTOR, CLASS X"/>
    <property type="match status" value="1"/>
</dbReference>
<dbReference type="AlphaFoldDB" id="A0AA36DJ42"/>
<accession>A0AA36DJ42</accession>
<keyword evidence="1" id="KW-1133">Transmembrane helix</keyword>
<organism evidence="3 4">
    <name type="scientific">Cylicocyclus nassatus</name>
    <name type="common">Nematode worm</name>
    <dbReference type="NCBI Taxonomy" id="53992"/>
    <lineage>
        <taxon>Eukaryota</taxon>
        <taxon>Metazoa</taxon>
        <taxon>Ecdysozoa</taxon>
        <taxon>Nematoda</taxon>
        <taxon>Chromadorea</taxon>
        <taxon>Rhabditida</taxon>
        <taxon>Rhabditina</taxon>
        <taxon>Rhabditomorpha</taxon>
        <taxon>Strongyloidea</taxon>
        <taxon>Strongylidae</taxon>
        <taxon>Cylicocyclus</taxon>
    </lineage>
</organism>
<sequence>VDCTLLYDDFSWGFRYKASEECEVWIWATNELKQFIMVGLIAVTDAITIVKVRSYLSQMPGDSEQALSKRRSEINLFKQALLQFFMWVAEMVCYFYIVNYFTHKFVRWMLSTLAWIVMHTSDAFSVIFINQELRKLFCNPAL</sequence>
<reference evidence="3" key="1">
    <citation type="submission" date="2023-07" db="EMBL/GenBank/DDBJ databases">
        <authorList>
            <consortium name="CYATHOMIX"/>
        </authorList>
    </citation>
    <scope>NUCLEOTIDE SEQUENCE</scope>
    <source>
        <strain evidence="3">N/A</strain>
    </source>
</reference>
<gene>
    <name evidence="3" type="ORF">CYNAS_LOCUS134</name>
</gene>
<evidence type="ECO:0000259" key="2">
    <source>
        <dbReference type="Pfam" id="PF10328"/>
    </source>
</evidence>
<protein>
    <recommendedName>
        <fullName evidence="2">7TM GPCR serpentine receptor class x (Srx) domain-containing protein</fullName>
    </recommendedName>
</protein>
<keyword evidence="1" id="KW-0472">Membrane</keyword>
<dbReference type="Pfam" id="PF10328">
    <property type="entry name" value="7TM_GPCR_Srx"/>
    <property type="match status" value="1"/>
</dbReference>
<name>A0AA36DJ42_CYLNA</name>
<dbReference type="InterPro" id="IPR019430">
    <property type="entry name" value="7TM_GPCR_serpentine_rcpt_Srx"/>
</dbReference>
<dbReference type="Proteomes" id="UP001176961">
    <property type="component" value="Unassembled WGS sequence"/>
</dbReference>
<keyword evidence="1" id="KW-0812">Transmembrane</keyword>
<feature type="transmembrane region" description="Helical" evidence="1">
    <location>
        <begin position="109"/>
        <end position="129"/>
    </location>
</feature>
<keyword evidence="4" id="KW-1185">Reference proteome</keyword>
<feature type="domain" description="7TM GPCR serpentine receptor class x (Srx)" evidence="2">
    <location>
        <begin position="2"/>
        <end position="130"/>
    </location>
</feature>
<dbReference type="PANTHER" id="PTHR23017:SF44">
    <property type="entry name" value="G-PROTEIN COUPLED RECEPTORS FAMILY 1 PROFILE DOMAIN-CONTAINING PROTEIN"/>
    <property type="match status" value="1"/>
</dbReference>
<dbReference type="EMBL" id="CATQJL010000001">
    <property type="protein sequence ID" value="CAJ0588151.1"/>
    <property type="molecule type" value="Genomic_DNA"/>
</dbReference>
<comment type="caution">
    <text evidence="3">The sequence shown here is derived from an EMBL/GenBank/DDBJ whole genome shotgun (WGS) entry which is preliminary data.</text>
</comment>
<evidence type="ECO:0000256" key="1">
    <source>
        <dbReference type="SAM" id="Phobius"/>
    </source>
</evidence>
<evidence type="ECO:0000313" key="4">
    <source>
        <dbReference type="Proteomes" id="UP001176961"/>
    </source>
</evidence>
<evidence type="ECO:0000313" key="3">
    <source>
        <dbReference type="EMBL" id="CAJ0588151.1"/>
    </source>
</evidence>
<proteinExistence type="predicted"/>
<feature type="transmembrane region" description="Helical" evidence="1">
    <location>
        <begin position="35"/>
        <end position="56"/>
    </location>
</feature>